<protein>
    <recommendedName>
        <fullName evidence="2">MULE transposase domain-containing protein</fullName>
    </recommendedName>
</protein>
<dbReference type="AlphaFoldDB" id="A0A0F9N4Z5"/>
<accession>A0A0F9N4Z5</accession>
<evidence type="ECO:0008006" key="2">
    <source>
        <dbReference type="Google" id="ProtNLM"/>
    </source>
</evidence>
<proteinExistence type="predicted"/>
<evidence type="ECO:0000313" key="1">
    <source>
        <dbReference type="EMBL" id="KKM76592.1"/>
    </source>
</evidence>
<comment type="caution">
    <text evidence="1">The sequence shown here is derived from an EMBL/GenBank/DDBJ whole genome shotgun (WGS) entry which is preliminary data.</text>
</comment>
<gene>
    <name evidence="1" type="ORF">LCGC14_1378590</name>
</gene>
<reference evidence="1" key="1">
    <citation type="journal article" date="2015" name="Nature">
        <title>Complex archaea that bridge the gap between prokaryotes and eukaryotes.</title>
        <authorList>
            <person name="Spang A."/>
            <person name="Saw J.H."/>
            <person name="Jorgensen S.L."/>
            <person name="Zaremba-Niedzwiedzka K."/>
            <person name="Martijn J."/>
            <person name="Lind A.E."/>
            <person name="van Eijk R."/>
            <person name="Schleper C."/>
            <person name="Guy L."/>
            <person name="Ettema T.J."/>
        </authorList>
    </citation>
    <scope>NUCLEOTIDE SEQUENCE</scope>
</reference>
<organism evidence="1">
    <name type="scientific">marine sediment metagenome</name>
    <dbReference type="NCBI Taxonomy" id="412755"/>
    <lineage>
        <taxon>unclassified sequences</taxon>
        <taxon>metagenomes</taxon>
        <taxon>ecological metagenomes</taxon>
    </lineage>
</organism>
<name>A0A0F9N4Z5_9ZZZZ</name>
<dbReference type="EMBL" id="LAZR01008783">
    <property type="protein sequence ID" value="KKM76592.1"/>
    <property type="molecule type" value="Genomic_DNA"/>
</dbReference>
<sequence>MPAKPTEIKAPTIYTYWDSNEGFTCPLCSSKLHHEFNDGGRKVITMKGSLWVVTNYYSCTNSECEMHEAFPAAYHSTLLRKQFSLDVWAKVIQHHFKHHINYSTIVELMWDDWEVSISRGTVRNICHYFEMAGKQYQDEIVLNEVKANGKIVLSLDGAQPVKKEPSLWVFSDRLTGHVLLATNVESAPAGVLSGFFRQIEESYRVPIIAVISDKQKNIVNAVKQFNPDLPHGYCQYHFLNHVVGPIASKDSHLKKTLRKAVKELSIVQNCKLKDSNPLYKLFYPISEELKCAVATKGDRFKIFPGLEAFLNLEHVVSQLDKFESSNLPPKVSRSLIALLNSLETLLQENRYIKEEIITLIPEFTQIRSILGKREKTASQIMKEVKKWTYKLQIRLKRRKLVFDHEKIKWQQPSFKLSCEEIWQQWIRLVNSYCEGLYTAYDVKELEFTNNAKEQLFNRSKHHFRALLGRENVANAFLNHGALHVQLLDVDYSKKNVSKVLLACETPLIESQRRKFHAQYAMVRRTWKIREVDTGNIAQFKVNIMQLEGF</sequence>